<feature type="signal peptide" evidence="4">
    <location>
        <begin position="1"/>
        <end position="19"/>
    </location>
</feature>
<dbReference type="GO" id="GO:0043410">
    <property type="term" value="P:positive regulation of MAPK cascade"/>
    <property type="evidence" value="ECO:0007669"/>
    <property type="project" value="TreeGrafter"/>
</dbReference>
<reference evidence="6" key="1">
    <citation type="submission" date="2010-08" db="EMBL/GenBank/DDBJ databases">
        <authorList>
            <consortium name="Caenorhabditis japonica Sequencing Consortium"/>
            <person name="Wilson R.K."/>
        </authorList>
    </citation>
    <scope>NUCLEOTIDE SEQUENCE [LARGE SCALE GENOMIC DNA]</scope>
    <source>
        <strain evidence="6">DF5081</strain>
    </source>
</reference>
<keyword evidence="4" id="KW-0732">Signal</keyword>
<dbReference type="GO" id="GO:0043195">
    <property type="term" value="C:terminal bouton"/>
    <property type="evidence" value="ECO:0007669"/>
    <property type="project" value="TreeGrafter"/>
</dbReference>
<evidence type="ECO:0000256" key="1">
    <source>
        <dbReference type="ARBA" id="ARBA00023157"/>
    </source>
</evidence>
<evidence type="ECO:0000313" key="5">
    <source>
        <dbReference type="EnsemblMetazoa" id="CJA15966.1"/>
    </source>
</evidence>
<sequence>MCRWFSVFVLQYVVYLISAQEGKNFVLTRAVHPRRHKRAEQGRPTVFVPNPFLTKEYDPKCMVNNRDMMSCPKKNASDVNEVTKCIEVIELCDDTRDCPNGEDEDPHFCMFKKLEDAEIARIQNEIRLLTQNSARQHQFKDVIVLNDDKESTTLEPLESAGQPGIFKNPIGSDPFSKLRAMGRFADDDEDDEDDDDSDDDDEESEENEQPVRKPPAKKLKRSYRHLLHLLAARL</sequence>
<dbReference type="PANTHER" id="PTHR21105:SF1">
    <property type="entry name" value="SECRETED PROTEIN"/>
    <property type="match status" value="1"/>
</dbReference>
<dbReference type="GO" id="GO:0030297">
    <property type="term" value="F:transmembrane receptor protein tyrosine kinase activator activity"/>
    <property type="evidence" value="ECO:0007669"/>
    <property type="project" value="TreeGrafter"/>
</dbReference>
<protein>
    <submittedName>
        <fullName evidence="5">Uncharacterized protein</fullName>
    </submittedName>
</protein>
<accession>A0A8R1E022</accession>
<feature type="chain" id="PRO_5035945226" evidence="4">
    <location>
        <begin position="20"/>
        <end position="234"/>
    </location>
</feature>
<feature type="compositionally biased region" description="Acidic residues" evidence="3">
    <location>
        <begin position="186"/>
        <end position="208"/>
    </location>
</feature>
<evidence type="ECO:0000256" key="4">
    <source>
        <dbReference type="SAM" id="SignalP"/>
    </source>
</evidence>
<dbReference type="AlphaFoldDB" id="A0A8R1E022"/>
<dbReference type="Proteomes" id="UP000005237">
    <property type="component" value="Unassembled WGS sequence"/>
</dbReference>
<dbReference type="OMA" id="HFCMFKK"/>
<evidence type="ECO:0000313" key="6">
    <source>
        <dbReference type="Proteomes" id="UP000005237"/>
    </source>
</evidence>
<comment type="caution">
    <text evidence="2">Lacks conserved residue(s) required for the propagation of feature annotation.</text>
</comment>
<dbReference type="InterPro" id="IPR036055">
    <property type="entry name" value="LDL_receptor-like_sf"/>
</dbReference>
<dbReference type="CDD" id="cd00112">
    <property type="entry name" value="LDLa"/>
    <property type="match status" value="1"/>
</dbReference>
<dbReference type="EnsemblMetazoa" id="CJA15966.1">
    <property type="protein sequence ID" value="CJA15966.1"/>
    <property type="gene ID" value="WBGene00135170"/>
</dbReference>
<keyword evidence="1" id="KW-1015">Disulfide bond</keyword>
<feature type="region of interest" description="Disordered" evidence="3">
    <location>
        <begin position="154"/>
        <end position="220"/>
    </location>
</feature>
<reference evidence="5" key="2">
    <citation type="submission" date="2022-06" db="UniProtKB">
        <authorList>
            <consortium name="EnsemblMetazoa"/>
        </authorList>
    </citation>
    <scope>IDENTIFICATION</scope>
    <source>
        <strain evidence="5">DF5081</strain>
    </source>
</reference>
<organism evidence="5 6">
    <name type="scientific">Caenorhabditis japonica</name>
    <dbReference type="NCBI Taxonomy" id="281687"/>
    <lineage>
        <taxon>Eukaryota</taxon>
        <taxon>Metazoa</taxon>
        <taxon>Ecdysozoa</taxon>
        <taxon>Nematoda</taxon>
        <taxon>Chromadorea</taxon>
        <taxon>Rhabditida</taxon>
        <taxon>Rhabditina</taxon>
        <taxon>Rhabditomorpha</taxon>
        <taxon>Rhabditoidea</taxon>
        <taxon>Rhabditidae</taxon>
        <taxon>Peloderinae</taxon>
        <taxon>Caenorhabditis</taxon>
    </lineage>
</organism>
<dbReference type="Gene3D" id="2.40.128.620">
    <property type="match status" value="1"/>
</dbReference>
<dbReference type="InterPro" id="IPR002172">
    <property type="entry name" value="LDrepeatLR_classA_rpt"/>
</dbReference>
<evidence type="ECO:0000256" key="2">
    <source>
        <dbReference type="PROSITE-ProRule" id="PRU00124"/>
    </source>
</evidence>
<evidence type="ECO:0000256" key="3">
    <source>
        <dbReference type="SAM" id="MobiDB-lite"/>
    </source>
</evidence>
<dbReference type="PANTHER" id="PTHR21105">
    <property type="entry name" value="GH16255P"/>
    <property type="match status" value="1"/>
</dbReference>
<dbReference type="SUPFAM" id="SSF57424">
    <property type="entry name" value="LDL receptor-like module"/>
    <property type="match status" value="1"/>
</dbReference>
<keyword evidence="6" id="KW-1185">Reference proteome</keyword>
<proteinExistence type="predicted"/>
<name>A0A8R1E022_CAEJA</name>
<dbReference type="PROSITE" id="PS50068">
    <property type="entry name" value="LDLRA_2"/>
    <property type="match status" value="1"/>
</dbReference>